<name>A0A7N0UMP9_KALFE</name>
<dbReference type="AlphaFoldDB" id="A0A7N0UMP9"/>
<evidence type="ECO:0000313" key="2">
    <source>
        <dbReference type="Proteomes" id="UP000594263"/>
    </source>
</evidence>
<dbReference type="Gramene" id="Kaladp0076s0257.1.v1.1">
    <property type="protein sequence ID" value="Kaladp0076s0257.1.v1.1"/>
    <property type="gene ID" value="Kaladp0076s0257.v1.1"/>
</dbReference>
<accession>A0A7N0UMP9</accession>
<reference evidence="1" key="1">
    <citation type="submission" date="2021-01" db="UniProtKB">
        <authorList>
            <consortium name="EnsemblPlants"/>
        </authorList>
    </citation>
    <scope>IDENTIFICATION</scope>
</reference>
<evidence type="ECO:0000313" key="1">
    <source>
        <dbReference type="EnsemblPlants" id="Kaladp0076s0257.1.v1.1"/>
    </source>
</evidence>
<dbReference type="EnsemblPlants" id="Kaladp0076s0257.1.v1.1">
    <property type="protein sequence ID" value="Kaladp0076s0257.1.v1.1"/>
    <property type="gene ID" value="Kaladp0076s0257.v1.1"/>
</dbReference>
<keyword evidence="2" id="KW-1185">Reference proteome</keyword>
<proteinExistence type="predicted"/>
<protein>
    <submittedName>
        <fullName evidence="1">Uncharacterized protein</fullName>
    </submittedName>
</protein>
<dbReference type="Proteomes" id="UP000594263">
    <property type="component" value="Unplaced"/>
</dbReference>
<sequence length="95" mass="10623">MTVISADVGRRDGDEDDQLWAPTPGLVYYSKNLNLATRPKLPTPLISFHPCFIRHSYWSLSTSQSNFHPGLHPSISAKSHSQVGHLHFSKVHSCL</sequence>
<organism evidence="1 2">
    <name type="scientific">Kalanchoe fedtschenkoi</name>
    <name type="common">Lavender scallops</name>
    <name type="synonym">South American air plant</name>
    <dbReference type="NCBI Taxonomy" id="63787"/>
    <lineage>
        <taxon>Eukaryota</taxon>
        <taxon>Viridiplantae</taxon>
        <taxon>Streptophyta</taxon>
        <taxon>Embryophyta</taxon>
        <taxon>Tracheophyta</taxon>
        <taxon>Spermatophyta</taxon>
        <taxon>Magnoliopsida</taxon>
        <taxon>eudicotyledons</taxon>
        <taxon>Gunneridae</taxon>
        <taxon>Pentapetalae</taxon>
        <taxon>Saxifragales</taxon>
        <taxon>Crassulaceae</taxon>
        <taxon>Kalanchoe</taxon>
    </lineage>
</organism>